<evidence type="ECO:0000256" key="1">
    <source>
        <dbReference type="SAM" id="Phobius"/>
    </source>
</evidence>
<accession>A0AAW3H9E5</accession>
<gene>
    <name evidence="2" type="ORF">TZ86_01478</name>
</gene>
<sequence length="138" mass="15896">MNIFNTILTSIITSGIIGTLVSEYYQRKTLVKIMKRDFVIELFSNRFILNSGYIGDPTELNKSLGKIPIVFSDNKQVIEYYEKLFSGVSNENLLELIKAICTDKSVMIDISKWDDEMIMRALYINVDNNSEKCYKDTV</sequence>
<keyword evidence="1" id="KW-1133">Transmembrane helix</keyword>
<dbReference type="AlphaFoldDB" id="A0AAW3H9E5"/>
<keyword evidence="1" id="KW-0472">Membrane</keyword>
<protein>
    <recommendedName>
        <fullName evidence="4">Phage protein</fullName>
    </recommendedName>
</protein>
<dbReference type="Proteomes" id="UP000033658">
    <property type="component" value="Unassembled WGS sequence"/>
</dbReference>
<feature type="transmembrane region" description="Helical" evidence="1">
    <location>
        <begin position="6"/>
        <end position="25"/>
    </location>
</feature>
<dbReference type="RefSeq" id="WP_045504675.1">
    <property type="nucleotide sequence ID" value="NZ_JYGL01000001.1"/>
</dbReference>
<reference evidence="2 3" key="1">
    <citation type="submission" date="2015-02" db="EMBL/GenBank/DDBJ databases">
        <title>Evolution of amylase-binding proteins of oral streptococcal species.</title>
        <authorList>
            <person name="Haase E.M."/>
        </authorList>
    </citation>
    <scope>NUCLEOTIDE SEQUENCE [LARGE SCALE GENOMIC DNA]</scope>
    <source>
        <strain evidence="2 3">G9B</strain>
    </source>
</reference>
<dbReference type="EMBL" id="JYGL01000001">
    <property type="protein sequence ID" value="KJQ59607.1"/>
    <property type="molecule type" value="Genomic_DNA"/>
</dbReference>
<name>A0AAW3H9E5_STRGN</name>
<evidence type="ECO:0008006" key="4">
    <source>
        <dbReference type="Google" id="ProtNLM"/>
    </source>
</evidence>
<evidence type="ECO:0000313" key="3">
    <source>
        <dbReference type="Proteomes" id="UP000033658"/>
    </source>
</evidence>
<organism evidence="2 3">
    <name type="scientific">Streptococcus gordonii</name>
    <dbReference type="NCBI Taxonomy" id="1302"/>
    <lineage>
        <taxon>Bacteria</taxon>
        <taxon>Bacillati</taxon>
        <taxon>Bacillota</taxon>
        <taxon>Bacilli</taxon>
        <taxon>Lactobacillales</taxon>
        <taxon>Streptococcaceae</taxon>
        <taxon>Streptococcus</taxon>
    </lineage>
</organism>
<proteinExistence type="predicted"/>
<comment type="caution">
    <text evidence="2">The sequence shown here is derived from an EMBL/GenBank/DDBJ whole genome shotgun (WGS) entry which is preliminary data.</text>
</comment>
<keyword evidence="1" id="KW-0812">Transmembrane</keyword>
<evidence type="ECO:0000313" key="2">
    <source>
        <dbReference type="EMBL" id="KJQ59607.1"/>
    </source>
</evidence>